<keyword evidence="2" id="KW-0472">Membrane</keyword>
<keyword evidence="2" id="KW-0812">Transmembrane</keyword>
<gene>
    <name evidence="3" type="ORF">BB561_005248</name>
</gene>
<evidence type="ECO:0000313" key="3">
    <source>
        <dbReference type="EMBL" id="PVU89636.1"/>
    </source>
</evidence>
<evidence type="ECO:0000256" key="2">
    <source>
        <dbReference type="SAM" id="Phobius"/>
    </source>
</evidence>
<dbReference type="Proteomes" id="UP000245383">
    <property type="component" value="Unassembled WGS sequence"/>
</dbReference>
<reference evidence="3 4" key="1">
    <citation type="journal article" date="2018" name="MBio">
        <title>Comparative Genomics Reveals the Core Gene Toolbox for the Fungus-Insect Symbiosis.</title>
        <authorList>
            <person name="Wang Y."/>
            <person name="Stata M."/>
            <person name="Wang W."/>
            <person name="Stajich J.E."/>
            <person name="White M.M."/>
            <person name="Moncalvo J.M."/>
        </authorList>
    </citation>
    <scope>NUCLEOTIDE SEQUENCE [LARGE SCALE GENOMIC DNA]</scope>
    <source>
        <strain evidence="3 4">SWE-8-4</strain>
    </source>
</reference>
<feature type="region of interest" description="Disordered" evidence="1">
    <location>
        <begin position="73"/>
        <end position="98"/>
    </location>
</feature>
<evidence type="ECO:0000313" key="4">
    <source>
        <dbReference type="Proteomes" id="UP000245383"/>
    </source>
</evidence>
<comment type="caution">
    <text evidence="3">The sequence shown here is derived from an EMBL/GenBank/DDBJ whole genome shotgun (WGS) entry which is preliminary data.</text>
</comment>
<accession>A0A2T9YBB7</accession>
<feature type="compositionally biased region" description="Basic and acidic residues" evidence="1">
    <location>
        <begin position="73"/>
        <end position="96"/>
    </location>
</feature>
<dbReference type="EMBL" id="MBFR01000305">
    <property type="protein sequence ID" value="PVU89636.1"/>
    <property type="molecule type" value="Genomic_DNA"/>
</dbReference>
<keyword evidence="4" id="KW-1185">Reference proteome</keyword>
<keyword evidence="2" id="KW-1133">Transmembrane helix</keyword>
<proteinExistence type="predicted"/>
<name>A0A2T9YBB7_9FUNG</name>
<dbReference type="AlphaFoldDB" id="A0A2T9YBB7"/>
<evidence type="ECO:0000256" key="1">
    <source>
        <dbReference type="SAM" id="MobiDB-lite"/>
    </source>
</evidence>
<protein>
    <submittedName>
        <fullName evidence="3">Uncharacterized protein</fullName>
    </submittedName>
</protein>
<feature type="transmembrane region" description="Helical" evidence="2">
    <location>
        <begin position="6"/>
        <end position="25"/>
    </location>
</feature>
<sequence length="133" mass="15421">MRLLEVSILYLSTAVIFTVAISAYLKDNENIKNYNGNNLIDKRSEKFLKYLEKRENISQDKLVKRKKIIERDIAKKDDNHQHTHYDHESSNKRDIDSISSDAKPMIDNAANFFIKVYDSVAETISSLINKADK</sequence>
<organism evidence="3 4">
    <name type="scientific">Smittium simulii</name>
    <dbReference type="NCBI Taxonomy" id="133385"/>
    <lineage>
        <taxon>Eukaryota</taxon>
        <taxon>Fungi</taxon>
        <taxon>Fungi incertae sedis</taxon>
        <taxon>Zoopagomycota</taxon>
        <taxon>Kickxellomycotina</taxon>
        <taxon>Harpellomycetes</taxon>
        <taxon>Harpellales</taxon>
        <taxon>Legeriomycetaceae</taxon>
        <taxon>Smittium</taxon>
    </lineage>
</organism>